<evidence type="ECO:0000313" key="2">
    <source>
        <dbReference type="EMBL" id="MEK7950312.1"/>
    </source>
</evidence>
<comment type="caution">
    <text evidence="2">The sequence shown here is derived from an EMBL/GenBank/DDBJ whole genome shotgun (WGS) entry which is preliminary data.</text>
</comment>
<keyword evidence="1" id="KW-0812">Transmembrane</keyword>
<dbReference type="EMBL" id="JBBUKT010000002">
    <property type="protein sequence ID" value="MEK7950312.1"/>
    <property type="molecule type" value="Genomic_DNA"/>
</dbReference>
<feature type="transmembrane region" description="Helical" evidence="1">
    <location>
        <begin position="144"/>
        <end position="164"/>
    </location>
</feature>
<keyword evidence="3" id="KW-1185">Reference proteome</keyword>
<evidence type="ECO:0000256" key="1">
    <source>
        <dbReference type="SAM" id="Phobius"/>
    </source>
</evidence>
<organism evidence="2 3">
    <name type="scientific">Luteolibacter soli</name>
    <dbReference type="NCBI Taxonomy" id="3135280"/>
    <lineage>
        <taxon>Bacteria</taxon>
        <taxon>Pseudomonadati</taxon>
        <taxon>Verrucomicrobiota</taxon>
        <taxon>Verrucomicrobiia</taxon>
        <taxon>Verrucomicrobiales</taxon>
        <taxon>Verrucomicrobiaceae</taxon>
        <taxon>Luteolibacter</taxon>
    </lineage>
</organism>
<reference evidence="2 3" key="1">
    <citation type="submission" date="2024-04" db="EMBL/GenBank/DDBJ databases">
        <title>Luteolibacter sp. isolated from soil.</title>
        <authorList>
            <person name="An J."/>
        </authorList>
    </citation>
    <scope>NUCLEOTIDE SEQUENCE [LARGE SCALE GENOMIC DNA]</scope>
    <source>
        <strain evidence="2 3">Y139</strain>
    </source>
</reference>
<name>A0ABU9ATC0_9BACT</name>
<dbReference type="Proteomes" id="UP001371305">
    <property type="component" value="Unassembled WGS sequence"/>
</dbReference>
<feature type="transmembrane region" description="Helical" evidence="1">
    <location>
        <begin position="30"/>
        <end position="55"/>
    </location>
</feature>
<sequence length="170" mass="18267">MEEPLANSEIEVEKTPLGIHLTLQFLRLSMVVMVFPLLGSCLLAVASLFVGAFFSSTVPKAIGFSMMGLGSFIMMLTTITATAWMECHLNKSPVPFASAWVAGRPGHPARKLVLPAVGSVAFYGYVAVLFWIAADPGPESERSAGWAVAWGSAAVMATLLYRYLKAKLPE</sequence>
<feature type="transmembrane region" description="Helical" evidence="1">
    <location>
        <begin position="112"/>
        <end position="132"/>
    </location>
</feature>
<protein>
    <submittedName>
        <fullName evidence="2">Uncharacterized protein</fullName>
    </submittedName>
</protein>
<evidence type="ECO:0000313" key="3">
    <source>
        <dbReference type="Proteomes" id="UP001371305"/>
    </source>
</evidence>
<keyword evidence="1" id="KW-0472">Membrane</keyword>
<gene>
    <name evidence="2" type="ORF">WKV53_07390</name>
</gene>
<accession>A0ABU9ATC0</accession>
<feature type="transmembrane region" description="Helical" evidence="1">
    <location>
        <begin position="61"/>
        <end position="84"/>
    </location>
</feature>
<keyword evidence="1" id="KW-1133">Transmembrane helix</keyword>
<proteinExistence type="predicted"/>